<evidence type="ECO:0000313" key="2">
    <source>
        <dbReference type="Proteomes" id="UP000807769"/>
    </source>
</evidence>
<evidence type="ECO:0000313" key="1">
    <source>
        <dbReference type="EMBL" id="KAG1823501.1"/>
    </source>
</evidence>
<gene>
    <name evidence="1" type="ORF">BJ212DRAFT_1324655</name>
</gene>
<sequence length="83" mass="9400">MRQPNTVRRETASSTPSFAVHHGESVGTCCAPQTFIQLKFCSKHQKRKKSEVVNYIPHIKIKWVQRVKIQVASRTGPGPWVVS</sequence>
<comment type="caution">
    <text evidence="1">The sequence shown here is derived from an EMBL/GenBank/DDBJ whole genome shotgun (WGS) entry which is preliminary data.</text>
</comment>
<protein>
    <submittedName>
        <fullName evidence="1">Uncharacterized protein</fullName>
    </submittedName>
</protein>
<accession>A0A9P7JI47</accession>
<reference evidence="1" key="1">
    <citation type="journal article" date="2020" name="New Phytol.">
        <title>Comparative genomics reveals dynamic genome evolution in host specialist ectomycorrhizal fungi.</title>
        <authorList>
            <person name="Lofgren L.A."/>
            <person name="Nguyen N.H."/>
            <person name="Vilgalys R."/>
            <person name="Ruytinx J."/>
            <person name="Liao H.L."/>
            <person name="Branco S."/>
            <person name="Kuo A."/>
            <person name="LaButti K."/>
            <person name="Lipzen A."/>
            <person name="Andreopoulos W."/>
            <person name="Pangilinan J."/>
            <person name="Riley R."/>
            <person name="Hundley H."/>
            <person name="Na H."/>
            <person name="Barry K."/>
            <person name="Grigoriev I.V."/>
            <person name="Stajich J.E."/>
            <person name="Kennedy P.G."/>
        </authorList>
    </citation>
    <scope>NUCLEOTIDE SEQUENCE</scope>
    <source>
        <strain evidence="1">MN1</strain>
    </source>
</reference>
<name>A0A9P7JI47_9AGAM</name>
<dbReference type="RefSeq" id="XP_041197561.1">
    <property type="nucleotide sequence ID" value="XM_041334536.1"/>
</dbReference>
<proteinExistence type="predicted"/>
<dbReference type="EMBL" id="JABBWG010000004">
    <property type="protein sequence ID" value="KAG1823501.1"/>
    <property type="molecule type" value="Genomic_DNA"/>
</dbReference>
<keyword evidence="2" id="KW-1185">Reference proteome</keyword>
<organism evidence="1 2">
    <name type="scientific">Suillus subaureus</name>
    <dbReference type="NCBI Taxonomy" id="48587"/>
    <lineage>
        <taxon>Eukaryota</taxon>
        <taxon>Fungi</taxon>
        <taxon>Dikarya</taxon>
        <taxon>Basidiomycota</taxon>
        <taxon>Agaricomycotina</taxon>
        <taxon>Agaricomycetes</taxon>
        <taxon>Agaricomycetidae</taxon>
        <taxon>Boletales</taxon>
        <taxon>Suillineae</taxon>
        <taxon>Suillaceae</taxon>
        <taxon>Suillus</taxon>
    </lineage>
</organism>
<dbReference type="AlphaFoldDB" id="A0A9P7JI47"/>
<dbReference type="Proteomes" id="UP000807769">
    <property type="component" value="Unassembled WGS sequence"/>
</dbReference>
<dbReference type="GeneID" id="64628553"/>